<evidence type="ECO:0000313" key="1">
    <source>
        <dbReference type="EMBL" id="OOZ38323.1"/>
    </source>
</evidence>
<dbReference type="Proteomes" id="UP000190198">
    <property type="component" value="Unassembled WGS sequence"/>
</dbReference>
<dbReference type="RefSeq" id="WP_078477396.1">
    <property type="nucleotide sequence ID" value="NZ_MPRK01000191.1"/>
</dbReference>
<organism evidence="1 2">
    <name type="scientific">Solemya elarraichensis gill symbiont</name>
    <dbReference type="NCBI Taxonomy" id="1918949"/>
    <lineage>
        <taxon>Bacteria</taxon>
        <taxon>Pseudomonadati</taxon>
        <taxon>Pseudomonadota</taxon>
        <taxon>Gammaproteobacteria</taxon>
        <taxon>sulfur-oxidizing symbionts</taxon>
    </lineage>
</organism>
<sequence>MGKVNVAYYRGLMRGGSGAVAQVVVGLESSENVISSVTSAQSTAANAETTIVRIATDTTVRVLIGNNPTALATSVRLLADTVEYFGIQHGEKVGVIEE</sequence>
<dbReference type="AlphaFoldDB" id="A0A1T2KZQ4"/>
<proteinExistence type="predicted"/>
<protein>
    <submittedName>
        <fullName evidence="1">Uncharacterized protein</fullName>
    </submittedName>
</protein>
<keyword evidence="2" id="KW-1185">Reference proteome</keyword>
<dbReference type="EMBL" id="MPRK01000191">
    <property type="protein sequence ID" value="OOZ38323.1"/>
    <property type="molecule type" value="Genomic_DNA"/>
</dbReference>
<accession>A0A1T2KZQ4</accession>
<gene>
    <name evidence="1" type="ORF">BOW52_08795</name>
</gene>
<evidence type="ECO:0000313" key="2">
    <source>
        <dbReference type="Proteomes" id="UP000190198"/>
    </source>
</evidence>
<comment type="caution">
    <text evidence="1">The sequence shown here is derived from an EMBL/GenBank/DDBJ whole genome shotgun (WGS) entry which is preliminary data.</text>
</comment>
<reference evidence="1 2" key="1">
    <citation type="submission" date="2016-11" db="EMBL/GenBank/DDBJ databases">
        <title>Mixed transmission modes and dynamic genome evolution in an obligate animal-bacterial symbiosis.</title>
        <authorList>
            <person name="Russell S.L."/>
            <person name="Corbett-Detig R.B."/>
            <person name="Cavanaugh C.M."/>
        </authorList>
    </citation>
    <scope>NUCLEOTIDE SEQUENCE [LARGE SCALE GENOMIC DNA]</scope>
    <source>
        <strain evidence="1">Sp-SM6</strain>
    </source>
</reference>
<name>A0A1T2KZQ4_9GAMM</name>